<feature type="region of interest" description="Disordered" evidence="1">
    <location>
        <begin position="300"/>
        <end position="590"/>
    </location>
</feature>
<accession>A0A4S8LLH2</accession>
<dbReference type="Proteomes" id="UP000297245">
    <property type="component" value="Unassembled WGS sequence"/>
</dbReference>
<gene>
    <name evidence="2" type="ORF">K435DRAFT_864866</name>
</gene>
<feature type="compositionally biased region" description="Polar residues" evidence="1">
    <location>
        <begin position="302"/>
        <end position="316"/>
    </location>
</feature>
<name>A0A4S8LLH2_DENBC</name>
<reference evidence="2 3" key="1">
    <citation type="journal article" date="2019" name="Nat. Ecol. Evol.">
        <title>Megaphylogeny resolves global patterns of mushroom evolution.</title>
        <authorList>
            <person name="Varga T."/>
            <person name="Krizsan K."/>
            <person name="Foldi C."/>
            <person name="Dima B."/>
            <person name="Sanchez-Garcia M."/>
            <person name="Sanchez-Ramirez S."/>
            <person name="Szollosi G.J."/>
            <person name="Szarkandi J.G."/>
            <person name="Papp V."/>
            <person name="Albert L."/>
            <person name="Andreopoulos W."/>
            <person name="Angelini C."/>
            <person name="Antonin V."/>
            <person name="Barry K.W."/>
            <person name="Bougher N.L."/>
            <person name="Buchanan P."/>
            <person name="Buyck B."/>
            <person name="Bense V."/>
            <person name="Catcheside P."/>
            <person name="Chovatia M."/>
            <person name="Cooper J."/>
            <person name="Damon W."/>
            <person name="Desjardin D."/>
            <person name="Finy P."/>
            <person name="Geml J."/>
            <person name="Haridas S."/>
            <person name="Hughes K."/>
            <person name="Justo A."/>
            <person name="Karasinski D."/>
            <person name="Kautmanova I."/>
            <person name="Kiss B."/>
            <person name="Kocsube S."/>
            <person name="Kotiranta H."/>
            <person name="LaButti K.M."/>
            <person name="Lechner B.E."/>
            <person name="Liimatainen K."/>
            <person name="Lipzen A."/>
            <person name="Lukacs Z."/>
            <person name="Mihaltcheva S."/>
            <person name="Morgado L.N."/>
            <person name="Niskanen T."/>
            <person name="Noordeloos M.E."/>
            <person name="Ohm R.A."/>
            <person name="Ortiz-Santana B."/>
            <person name="Ovrebo C."/>
            <person name="Racz N."/>
            <person name="Riley R."/>
            <person name="Savchenko A."/>
            <person name="Shiryaev A."/>
            <person name="Soop K."/>
            <person name="Spirin V."/>
            <person name="Szebenyi C."/>
            <person name="Tomsovsky M."/>
            <person name="Tulloss R.E."/>
            <person name="Uehling J."/>
            <person name="Grigoriev I.V."/>
            <person name="Vagvolgyi C."/>
            <person name="Papp T."/>
            <person name="Martin F.M."/>
            <person name="Miettinen O."/>
            <person name="Hibbett D.S."/>
            <person name="Nagy L.G."/>
        </authorList>
    </citation>
    <scope>NUCLEOTIDE SEQUENCE [LARGE SCALE GENOMIC DNA]</scope>
    <source>
        <strain evidence="2 3">CBS 962.96</strain>
    </source>
</reference>
<evidence type="ECO:0000256" key="1">
    <source>
        <dbReference type="SAM" id="MobiDB-lite"/>
    </source>
</evidence>
<evidence type="ECO:0000313" key="3">
    <source>
        <dbReference type="Proteomes" id="UP000297245"/>
    </source>
</evidence>
<evidence type="ECO:0000313" key="2">
    <source>
        <dbReference type="EMBL" id="THU89850.1"/>
    </source>
</evidence>
<proteinExistence type="predicted"/>
<feature type="compositionally biased region" description="Pro residues" evidence="1">
    <location>
        <begin position="480"/>
        <end position="489"/>
    </location>
</feature>
<sequence length="846" mass="91996">MSSSSSSSSRSSLQLFSDAFKKAKLSAGYGLLVPADSPTRTLVDIPSVLGYDREPWRALFLLAIWYPFLFDPPTVERLSPKYQAILFAMVASAMDNYMHWWMHPSYSEPIPILALKMHILRFFKDNPIFRRTLQDFPAANGCYHEDVYEESLSALEVKKVQMDRYLKQQTLLAIEPLKDPLPTGEACPEFEDPPVLPKYFIEIPKENTELAYPSRRTFPSLLKPEDIPLCFQWIWYVKQDILESTFGMTLPEGLSLRVTSPSPSVDEDFVMAGPSAEPKTSAQDVDYLAKLFGPKFAADVQSGGSVSPKAKTSTAARTVPPVKSILKRKVPDSPSESTKAPKKVRQIKLGPVTPVTAGSYTRRRPSPSSRQPKASLGPKVTQKTSPGVRIPERESLIDDEAVESDTPQSPIMMPSPLPPDDPMSSEESSEEGSDSDSESSDSSASSTKSKAGPSVKKTPVRRNKNLVQSDDEDDRDSQPPALPPAPPVAPAAASSAKPAPFPLVSPYAGPSASMTPAAKPKSLLAPVPETIRPTRQLPARKNRSDLQGVYKSQEFVEDSSDEERIPSAAKGKGRADPPQSSAGSSSSKQQRVIGDYVLPPSVYGVKYLEKEIAAATRTSQIQAEDRISAGMKPVREPCLHCGLASKVCYVRGSASQACLNCVKSGTGCNFAPSKLGRSLDLASEHAKFSLAHLDALAQDKSRAQLQFELAAANYALAASNLSTSSYRVAASLVKAEAAIPGRLGELTEDSRSSPALKDEIANLEASRATFGIEYPVEGANCDEDGQFELPPEIVEWFEKHSDLPPGAPRRKNPPPREYLWEGADTSPARQGSGSSTRKTGRKTRKN</sequence>
<feature type="compositionally biased region" description="Polar residues" evidence="1">
    <location>
        <begin position="827"/>
        <end position="837"/>
    </location>
</feature>
<keyword evidence="3" id="KW-1185">Reference proteome</keyword>
<dbReference type="AlphaFoldDB" id="A0A4S8LLH2"/>
<evidence type="ECO:0008006" key="4">
    <source>
        <dbReference type="Google" id="ProtNLM"/>
    </source>
</evidence>
<organism evidence="2 3">
    <name type="scientific">Dendrothele bispora (strain CBS 962.96)</name>
    <dbReference type="NCBI Taxonomy" id="1314807"/>
    <lineage>
        <taxon>Eukaryota</taxon>
        <taxon>Fungi</taxon>
        <taxon>Dikarya</taxon>
        <taxon>Basidiomycota</taxon>
        <taxon>Agaricomycotina</taxon>
        <taxon>Agaricomycetes</taxon>
        <taxon>Agaricomycetidae</taxon>
        <taxon>Agaricales</taxon>
        <taxon>Agaricales incertae sedis</taxon>
        <taxon>Dendrothele</taxon>
    </lineage>
</organism>
<dbReference type="EMBL" id="ML179354">
    <property type="protein sequence ID" value="THU89850.1"/>
    <property type="molecule type" value="Genomic_DNA"/>
</dbReference>
<feature type="region of interest" description="Disordered" evidence="1">
    <location>
        <begin position="798"/>
        <end position="846"/>
    </location>
</feature>
<feature type="compositionally biased region" description="Acidic residues" evidence="1">
    <location>
        <begin position="423"/>
        <end position="439"/>
    </location>
</feature>
<protein>
    <recommendedName>
        <fullName evidence="4">Zn(2)-C6 fungal-type domain-containing protein</fullName>
    </recommendedName>
</protein>